<accession>A0A699LAG8</accession>
<comment type="caution">
    <text evidence="1">The sequence shown here is derived from an EMBL/GenBank/DDBJ whole genome shotgun (WGS) entry which is preliminary data.</text>
</comment>
<evidence type="ECO:0000313" key="1">
    <source>
        <dbReference type="EMBL" id="GFB33243.1"/>
    </source>
</evidence>
<protein>
    <submittedName>
        <fullName evidence="1">Uncharacterized mitochondrial protein AtMg00810-like</fullName>
    </submittedName>
</protein>
<name>A0A699LAG8_TANCI</name>
<gene>
    <name evidence="1" type="ORF">Tci_705214</name>
</gene>
<feature type="non-terminal residue" evidence="1">
    <location>
        <position position="1"/>
    </location>
</feature>
<sequence>DSGIELIGFLDVDYAGCKDTFKSTSGGAQFLGEKLVSWLEKDTIKTGQI</sequence>
<proteinExistence type="predicted"/>
<dbReference type="AlphaFoldDB" id="A0A699LAG8"/>
<organism evidence="1">
    <name type="scientific">Tanacetum cinerariifolium</name>
    <name type="common">Dalmatian daisy</name>
    <name type="synonym">Chrysanthemum cinerariifolium</name>
    <dbReference type="NCBI Taxonomy" id="118510"/>
    <lineage>
        <taxon>Eukaryota</taxon>
        <taxon>Viridiplantae</taxon>
        <taxon>Streptophyta</taxon>
        <taxon>Embryophyta</taxon>
        <taxon>Tracheophyta</taxon>
        <taxon>Spermatophyta</taxon>
        <taxon>Magnoliopsida</taxon>
        <taxon>eudicotyledons</taxon>
        <taxon>Gunneridae</taxon>
        <taxon>Pentapetalae</taxon>
        <taxon>asterids</taxon>
        <taxon>campanulids</taxon>
        <taxon>Asterales</taxon>
        <taxon>Asteraceae</taxon>
        <taxon>Asteroideae</taxon>
        <taxon>Anthemideae</taxon>
        <taxon>Anthemidinae</taxon>
        <taxon>Tanacetum</taxon>
    </lineage>
</organism>
<reference evidence="1" key="1">
    <citation type="journal article" date="2019" name="Sci. Rep.">
        <title>Draft genome of Tanacetum cinerariifolium, the natural source of mosquito coil.</title>
        <authorList>
            <person name="Yamashiro T."/>
            <person name="Shiraishi A."/>
            <person name="Satake H."/>
            <person name="Nakayama K."/>
        </authorList>
    </citation>
    <scope>NUCLEOTIDE SEQUENCE</scope>
</reference>
<dbReference type="EMBL" id="BKCJ010604027">
    <property type="protein sequence ID" value="GFB33243.1"/>
    <property type="molecule type" value="Genomic_DNA"/>
</dbReference>